<dbReference type="PANTHER" id="PTHR43586">
    <property type="entry name" value="CYSTEINE DESULFURASE"/>
    <property type="match status" value="1"/>
</dbReference>
<dbReference type="GO" id="GO:0030170">
    <property type="term" value="F:pyridoxal phosphate binding"/>
    <property type="evidence" value="ECO:0007669"/>
    <property type="project" value="InterPro"/>
</dbReference>
<dbReference type="PANTHER" id="PTHR43586:SF8">
    <property type="entry name" value="CYSTEINE DESULFURASE 1, CHLOROPLASTIC"/>
    <property type="match status" value="1"/>
</dbReference>
<dbReference type="InterPro" id="IPR000192">
    <property type="entry name" value="Aminotrans_V_dom"/>
</dbReference>
<dbReference type="GO" id="GO:0006534">
    <property type="term" value="P:cysteine metabolic process"/>
    <property type="evidence" value="ECO:0007669"/>
    <property type="project" value="InterPro"/>
</dbReference>
<dbReference type="PIRSF" id="PIRSF005572">
    <property type="entry name" value="NifS"/>
    <property type="match status" value="1"/>
</dbReference>
<dbReference type="PROSITE" id="PS00595">
    <property type="entry name" value="AA_TRANSFER_CLASS_5"/>
    <property type="match status" value="1"/>
</dbReference>
<dbReference type="CDD" id="cd06453">
    <property type="entry name" value="SufS_like"/>
    <property type="match status" value="1"/>
</dbReference>
<evidence type="ECO:0000256" key="4">
    <source>
        <dbReference type="ARBA" id="ARBA00022679"/>
    </source>
</evidence>
<keyword evidence="4 9" id="KW-0808">Transferase</keyword>
<dbReference type="InterPro" id="IPR015424">
    <property type="entry name" value="PyrdxlP-dep_Trfase"/>
</dbReference>
<reference evidence="9 10" key="1">
    <citation type="submission" date="2023-07" db="EMBL/GenBank/DDBJ databases">
        <title>Closed genoem sequence of Methanomicrococcus sp. Hf6.</title>
        <authorList>
            <person name="Poehlein A."/>
            <person name="Protasov E."/>
            <person name="Platt K."/>
            <person name="Reeh H."/>
            <person name="Daniel R."/>
            <person name="Brune A."/>
        </authorList>
    </citation>
    <scope>NUCLEOTIDE SEQUENCE [LARGE SCALE GENOMIC DNA]</scope>
    <source>
        <strain evidence="9 10">Hf6</strain>
    </source>
</reference>
<dbReference type="InterPro" id="IPR016454">
    <property type="entry name" value="Cysteine_dSase"/>
</dbReference>
<dbReference type="InterPro" id="IPR015421">
    <property type="entry name" value="PyrdxlP-dep_Trfase_major"/>
</dbReference>
<dbReference type="Gene3D" id="3.40.640.10">
    <property type="entry name" value="Type I PLP-dependent aspartate aminotransferase-like (Major domain)"/>
    <property type="match status" value="1"/>
</dbReference>
<protein>
    <recommendedName>
        <fullName evidence="3">cysteine desulfurase</fullName>
        <ecNumber evidence="3">2.8.1.7</ecNumber>
    </recommendedName>
</protein>
<evidence type="ECO:0000313" key="9">
    <source>
        <dbReference type="EMBL" id="WNY23449.1"/>
    </source>
</evidence>
<gene>
    <name evidence="9" type="primary">sufS</name>
    <name evidence="9" type="ORF">MmiHf6_07560</name>
</gene>
<dbReference type="SUPFAM" id="SSF53383">
    <property type="entry name" value="PLP-dependent transferases"/>
    <property type="match status" value="1"/>
</dbReference>
<dbReference type="Pfam" id="PF00266">
    <property type="entry name" value="Aminotran_5"/>
    <property type="match status" value="1"/>
</dbReference>
<keyword evidence="5" id="KW-0663">Pyridoxal phosphate</keyword>
<evidence type="ECO:0000259" key="8">
    <source>
        <dbReference type="Pfam" id="PF00266"/>
    </source>
</evidence>
<evidence type="ECO:0000313" key="10">
    <source>
        <dbReference type="Proteomes" id="UP001302978"/>
    </source>
</evidence>
<sequence>MYDVYEIRKDFPVLEKVIYLDSGATTQTPKSAVLAMNDFFYNYAANYGRGAHRLSIEATNAFEDAREIVADFLNTPPENTIMTKNTTDSINIVANGFGFQKGDHIITTMIEHHSNFVPWLRQKENGAVISVADIDSEGFVNPNQIDEMITDQTKMIAVGHISNVFGSIQNIEKIIQIARKNNIPVLVDGAQSAGHMELDLKALDCDYFAAAGHKGLLGPQGTGVLYIKNPETIQPTVLGGGTTSDADTCGFTTKSSPECFEAGTPNLPGVIGLGAAVEYLQKLGVKNVESHDNKLAQDTAKRLKEIAGVEVYGPQNRAGLVSFNIEGLEPHTVAMRLDKVKNICVRSGYHCAIPGQKALGINGSSRASFALYNTEEEVDIFVEAVGEIAGSR</sequence>
<comment type="catalytic activity">
    <reaction evidence="6">
        <text>(sulfur carrier)-H + L-cysteine = (sulfur carrier)-SH + L-alanine</text>
        <dbReference type="Rhea" id="RHEA:43892"/>
        <dbReference type="Rhea" id="RHEA-COMP:14737"/>
        <dbReference type="Rhea" id="RHEA-COMP:14739"/>
        <dbReference type="ChEBI" id="CHEBI:29917"/>
        <dbReference type="ChEBI" id="CHEBI:35235"/>
        <dbReference type="ChEBI" id="CHEBI:57972"/>
        <dbReference type="ChEBI" id="CHEBI:64428"/>
        <dbReference type="EC" id="2.8.1.7"/>
    </reaction>
</comment>
<evidence type="ECO:0000256" key="6">
    <source>
        <dbReference type="ARBA" id="ARBA00050776"/>
    </source>
</evidence>
<accession>A0AA96ZSI0</accession>
<evidence type="ECO:0000256" key="3">
    <source>
        <dbReference type="ARBA" id="ARBA00012239"/>
    </source>
</evidence>
<evidence type="ECO:0000256" key="7">
    <source>
        <dbReference type="RuleBase" id="RU004504"/>
    </source>
</evidence>
<keyword evidence="10" id="KW-1185">Reference proteome</keyword>
<dbReference type="KEGG" id="mehf:MmiHf6_07560"/>
<evidence type="ECO:0000256" key="2">
    <source>
        <dbReference type="ARBA" id="ARBA00010447"/>
    </source>
</evidence>
<comment type="cofactor">
    <cofactor evidence="1 7">
        <name>pyridoxal 5'-phosphate</name>
        <dbReference type="ChEBI" id="CHEBI:597326"/>
    </cofactor>
</comment>
<evidence type="ECO:0000256" key="1">
    <source>
        <dbReference type="ARBA" id="ARBA00001933"/>
    </source>
</evidence>
<proteinExistence type="inferred from homology"/>
<dbReference type="Gene3D" id="3.90.1150.10">
    <property type="entry name" value="Aspartate Aminotransferase, domain 1"/>
    <property type="match status" value="1"/>
</dbReference>
<dbReference type="Proteomes" id="UP001302978">
    <property type="component" value="Chromosome"/>
</dbReference>
<name>A0AA96ZSI0_9EURY</name>
<feature type="domain" description="Aminotransferase class V" evidence="8">
    <location>
        <begin position="18"/>
        <end position="381"/>
    </location>
</feature>
<evidence type="ECO:0000256" key="5">
    <source>
        <dbReference type="ARBA" id="ARBA00022898"/>
    </source>
</evidence>
<comment type="similarity">
    <text evidence="2">Belongs to the class-V pyridoxal-phosphate-dependent aminotransferase family. Csd subfamily.</text>
</comment>
<dbReference type="InterPro" id="IPR020578">
    <property type="entry name" value="Aminotrans_V_PyrdxlP_BS"/>
</dbReference>
<dbReference type="InterPro" id="IPR015422">
    <property type="entry name" value="PyrdxlP-dep_Trfase_small"/>
</dbReference>
<dbReference type="EC" id="2.8.1.7" evidence="3"/>
<dbReference type="EMBL" id="CP131059">
    <property type="protein sequence ID" value="WNY23449.1"/>
    <property type="molecule type" value="Genomic_DNA"/>
</dbReference>
<dbReference type="GO" id="GO:0031071">
    <property type="term" value="F:cysteine desulfurase activity"/>
    <property type="evidence" value="ECO:0007669"/>
    <property type="project" value="UniProtKB-EC"/>
</dbReference>
<organism evidence="9 10">
    <name type="scientific">Methanimicrococcus hongohii</name>
    <dbReference type="NCBI Taxonomy" id="3028295"/>
    <lineage>
        <taxon>Archaea</taxon>
        <taxon>Methanobacteriati</taxon>
        <taxon>Methanobacteriota</taxon>
        <taxon>Stenosarchaea group</taxon>
        <taxon>Methanomicrobia</taxon>
        <taxon>Methanosarcinales</taxon>
        <taxon>Methanosarcinaceae</taxon>
        <taxon>Methanimicrococcus</taxon>
    </lineage>
</organism>
<dbReference type="AlphaFoldDB" id="A0AA96ZSI0"/>
<dbReference type="InterPro" id="IPR010970">
    <property type="entry name" value="Cys_dSase_SufS"/>
</dbReference>